<keyword evidence="4 5" id="KW-0648">Protein biosynthesis</keyword>
<protein>
    <recommendedName>
        <fullName evidence="5">Ribosome-recycling factor</fullName>
        <shortName evidence="5">RRF</shortName>
    </recommendedName>
    <alternativeName>
        <fullName evidence="5">Ribosome-releasing factor</fullName>
    </alternativeName>
</protein>
<dbReference type="InterPro" id="IPR023584">
    <property type="entry name" value="Ribosome_recyc_fac_dom"/>
</dbReference>
<evidence type="ECO:0000259" key="6">
    <source>
        <dbReference type="Pfam" id="PF01765"/>
    </source>
</evidence>
<dbReference type="InterPro" id="IPR002661">
    <property type="entry name" value="Ribosome_recyc_fac"/>
</dbReference>
<dbReference type="AlphaFoldDB" id="A0A9D8KBQ4"/>
<evidence type="ECO:0000256" key="2">
    <source>
        <dbReference type="ARBA" id="ARBA00005912"/>
    </source>
</evidence>
<dbReference type="Proteomes" id="UP000809273">
    <property type="component" value="Unassembled WGS sequence"/>
</dbReference>
<dbReference type="GO" id="GO:0006415">
    <property type="term" value="P:translational termination"/>
    <property type="evidence" value="ECO:0007669"/>
    <property type="project" value="UniProtKB-UniRule"/>
</dbReference>
<dbReference type="Gene3D" id="1.10.132.20">
    <property type="entry name" value="Ribosome-recycling factor"/>
    <property type="match status" value="1"/>
</dbReference>
<organism evidence="7 8">
    <name type="scientific">Candidatus Zymogenus saltonus</name>
    <dbReference type="NCBI Taxonomy" id="2844893"/>
    <lineage>
        <taxon>Bacteria</taxon>
        <taxon>Deltaproteobacteria</taxon>
        <taxon>Candidatus Zymogenia</taxon>
        <taxon>Candidatus Zymogeniales</taxon>
        <taxon>Candidatus Zymogenaceae</taxon>
        <taxon>Candidatus Zymogenus</taxon>
    </lineage>
</organism>
<proteinExistence type="inferred from homology"/>
<dbReference type="GO" id="GO:0005737">
    <property type="term" value="C:cytoplasm"/>
    <property type="evidence" value="ECO:0007669"/>
    <property type="project" value="UniProtKB-SubCell"/>
</dbReference>
<sequence>MMDEVLEDLKKTMEKSIGSFKSELKKIRTGRASTALLDGIMVDYYGTPTPLNQLGTISTPESRLITIQPWDVNSIGDIEKSILKSDLGLTPQNDGKLIRITIPSLTEERRKELVKHVKNMSEDYKIALRNHRRDTNDFLKEMKKEKEISEDDFFRLQDKVQEITNDYVKKTDEIFTEKEKEIMEI</sequence>
<gene>
    <name evidence="5 7" type="primary">frr</name>
    <name evidence="7" type="ORF">JW984_00575</name>
</gene>
<dbReference type="NCBIfam" id="TIGR00496">
    <property type="entry name" value="frr"/>
    <property type="match status" value="1"/>
</dbReference>
<evidence type="ECO:0000256" key="3">
    <source>
        <dbReference type="ARBA" id="ARBA00022490"/>
    </source>
</evidence>
<dbReference type="SUPFAM" id="SSF55194">
    <property type="entry name" value="Ribosome recycling factor, RRF"/>
    <property type="match status" value="1"/>
</dbReference>
<dbReference type="InterPro" id="IPR036191">
    <property type="entry name" value="RRF_sf"/>
</dbReference>
<evidence type="ECO:0000256" key="5">
    <source>
        <dbReference type="HAMAP-Rule" id="MF_00040"/>
    </source>
</evidence>
<comment type="similarity">
    <text evidence="2 5">Belongs to the RRF family.</text>
</comment>
<evidence type="ECO:0000313" key="8">
    <source>
        <dbReference type="Proteomes" id="UP000809273"/>
    </source>
</evidence>
<dbReference type="FunFam" id="1.10.132.20:FF:000001">
    <property type="entry name" value="Ribosome-recycling factor"/>
    <property type="match status" value="1"/>
</dbReference>
<evidence type="ECO:0000256" key="4">
    <source>
        <dbReference type="ARBA" id="ARBA00022917"/>
    </source>
</evidence>
<dbReference type="Gene3D" id="3.30.1360.40">
    <property type="match status" value="1"/>
</dbReference>
<reference evidence="7" key="2">
    <citation type="submission" date="2021-01" db="EMBL/GenBank/DDBJ databases">
        <authorList>
            <person name="Hahn C.R."/>
            <person name="Youssef N.H."/>
            <person name="Elshahed M."/>
        </authorList>
    </citation>
    <scope>NUCLEOTIDE SEQUENCE</scope>
    <source>
        <strain evidence="7">Zod_Metabat.24</strain>
    </source>
</reference>
<comment type="subcellular location">
    <subcellularLocation>
        <location evidence="1 5">Cytoplasm</location>
    </subcellularLocation>
</comment>
<comment type="caution">
    <text evidence="7">The sequence shown here is derived from an EMBL/GenBank/DDBJ whole genome shotgun (WGS) entry which is preliminary data.</text>
</comment>
<dbReference type="Pfam" id="PF01765">
    <property type="entry name" value="RRF"/>
    <property type="match status" value="1"/>
</dbReference>
<reference evidence="7" key="1">
    <citation type="journal article" date="2021" name="Environ. Microbiol.">
        <title>Genomic characterization of three novel Desulfobacterota classes expand the metabolic and phylogenetic diversity of the phylum.</title>
        <authorList>
            <person name="Murphy C.L."/>
            <person name="Biggerstaff J."/>
            <person name="Eichhorn A."/>
            <person name="Ewing E."/>
            <person name="Shahan R."/>
            <person name="Soriano D."/>
            <person name="Stewart S."/>
            <person name="VanMol K."/>
            <person name="Walker R."/>
            <person name="Walters P."/>
            <person name="Elshahed M.S."/>
            <person name="Youssef N.H."/>
        </authorList>
    </citation>
    <scope>NUCLEOTIDE SEQUENCE</scope>
    <source>
        <strain evidence="7">Zod_Metabat.24</strain>
    </source>
</reference>
<comment type="function">
    <text evidence="5">Responsible for the release of ribosomes from messenger RNA at the termination of protein biosynthesis. May increase the efficiency of translation by recycling ribosomes from one round of translation to another.</text>
</comment>
<dbReference type="PANTHER" id="PTHR20982:SF3">
    <property type="entry name" value="MITOCHONDRIAL RIBOSOME RECYCLING FACTOR PSEUDO 1"/>
    <property type="match status" value="1"/>
</dbReference>
<dbReference type="EMBL" id="JAFGIX010000003">
    <property type="protein sequence ID" value="MBN1571672.1"/>
    <property type="molecule type" value="Genomic_DNA"/>
</dbReference>
<evidence type="ECO:0000256" key="1">
    <source>
        <dbReference type="ARBA" id="ARBA00004496"/>
    </source>
</evidence>
<dbReference type="PANTHER" id="PTHR20982">
    <property type="entry name" value="RIBOSOME RECYCLING FACTOR"/>
    <property type="match status" value="1"/>
</dbReference>
<keyword evidence="3 5" id="KW-0963">Cytoplasm</keyword>
<name>A0A9D8KBQ4_9DELT</name>
<dbReference type="FunFam" id="3.30.1360.40:FF:000001">
    <property type="entry name" value="Ribosome-recycling factor"/>
    <property type="match status" value="1"/>
</dbReference>
<dbReference type="CDD" id="cd00520">
    <property type="entry name" value="RRF"/>
    <property type="match status" value="1"/>
</dbReference>
<dbReference type="HAMAP" id="MF_00040">
    <property type="entry name" value="RRF"/>
    <property type="match status" value="1"/>
</dbReference>
<accession>A0A9D8KBQ4</accession>
<evidence type="ECO:0000313" key="7">
    <source>
        <dbReference type="EMBL" id="MBN1571672.1"/>
    </source>
</evidence>
<feature type="domain" description="Ribosome recycling factor" evidence="6">
    <location>
        <begin position="20"/>
        <end position="183"/>
    </location>
</feature>
<dbReference type="GO" id="GO:0043023">
    <property type="term" value="F:ribosomal large subunit binding"/>
    <property type="evidence" value="ECO:0007669"/>
    <property type="project" value="TreeGrafter"/>
</dbReference>